<keyword evidence="7" id="KW-1185">Reference proteome</keyword>
<evidence type="ECO:0000313" key="6">
    <source>
        <dbReference type="EMBL" id="EKB31592.1"/>
    </source>
</evidence>
<dbReference type="PANTHER" id="PTHR10916">
    <property type="entry name" value="60S RIBOSOMAL PROTEIN L35/50S RIBOSOMAL PROTEIN L29"/>
    <property type="match status" value="1"/>
</dbReference>
<dbReference type="SUPFAM" id="SSF46561">
    <property type="entry name" value="Ribosomal protein L29 (L29p)"/>
    <property type="match status" value="1"/>
</dbReference>
<evidence type="ECO:0000256" key="3">
    <source>
        <dbReference type="ARBA" id="ARBA00023274"/>
    </source>
</evidence>
<accession>K1JV63</accession>
<dbReference type="RefSeq" id="WP_005434268.1">
    <property type="nucleotide sequence ID" value="NZ_JH815514.1"/>
</dbReference>
<keyword evidence="2 5" id="KW-0689">Ribosomal protein</keyword>
<dbReference type="HAMAP" id="MF_00374">
    <property type="entry name" value="Ribosomal_uL29"/>
    <property type="match status" value="1"/>
</dbReference>
<evidence type="ECO:0000313" key="7">
    <source>
        <dbReference type="Proteomes" id="UP000005835"/>
    </source>
</evidence>
<evidence type="ECO:0000256" key="4">
    <source>
        <dbReference type="ARBA" id="ARBA00035204"/>
    </source>
</evidence>
<dbReference type="eggNOG" id="COG0255">
    <property type="taxonomic scope" value="Bacteria"/>
</dbReference>
<dbReference type="PANTHER" id="PTHR10916:SF0">
    <property type="entry name" value="LARGE RIBOSOMAL SUBUNIT PROTEIN UL29C"/>
    <property type="match status" value="1"/>
</dbReference>
<dbReference type="EMBL" id="ADMG01000019">
    <property type="protein sequence ID" value="EKB31592.1"/>
    <property type="molecule type" value="Genomic_DNA"/>
</dbReference>
<protein>
    <recommendedName>
        <fullName evidence="4 5">Large ribosomal subunit protein uL29</fullName>
    </recommendedName>
</protein>
<evidence type="ECO:0000256" key="2">
    <source>
        <dbReference type="ARBA" id="ARBA00022980"/>
    </source>
</evidence>
<dbReference type="InterPro" id="IPR001854">
    <property type="entry name" value="Ribosomal_uL29"/>
</dbReference>
<dbReference type="AlphaFoldDB" id="K1JV63"/>
<evidence type="ECO:0000256" key="5">
    <source>
        <dbReference type="HAMAP-Rule" id="MF_00374"/>
    </source>
</evidence>
<comment type="similarity">
    <text evidence="1 5">Belongs to the universal ribosomal protein uL29 family.</text>
</comment>
<comment type="caution">
    <text evidence="6">The sequence shown here is derived from an EMBL/GenBank/DDBJ whole genome shotgun (WGS) entry which is preliminary data.</text>
</comment>
<dbReference type="Gene3D" id="1.10.287.310">
    <property type="match status" value="1"/>
</dbReference>
<name>K1JV63_9BURK</name>
<dbReference type="InterPro" id="IPR036049">
    <property type="entry name" value="Ribosomal_uL29_sf"/>
</dbReference>
<dbReference type="GO" id="GO:0003735">
    <property type="term" value="F:structural constituent of ribosome"/>
    <property type="evidence" value="ECO:0007669"/>
    <property type="project" value="InterPro"/>
</dbReference>
<dbReference type="Pfam" id="PF00831">
    <property type="entry name" value="Ribosomal_L29"/>
    <property type="match status" value="1"/>
</dbReference>
<dbReference type="InterPro" id="IPR018254">
    <property type="entry name" value="Ribosomal_uL29_CS"/>
</dbReference>
<organism evidence="6 7">
    <name type="scientific">Sutterella wadsworthensis 2_1_59BFAA</name>
    <dbReference type="NCBI Taxonomy" id="742823"/>
    <lineage>
        <taxon>Bacteria</taxon>
        <taxon>Pseudomonadati</taxon>
        <taxon>Pseudomonadota</taxon>
        <taxon>Betaproteobacteria</taxon>
        <taxon>Burkholderiales</taxon>
        <taxon>Sutterellaceae</taxon>
        <taxon>Sutterella</taxon>
    </lineage>
</organism>
<reference evidence="6 7" key="1">
    <citation type="submission" date="2012-05" db="EMBL/GenBank/DDBJ databases">
        <title>The Genome Sequence of Sutterella wadsworthensis 2_1_59BFAA.</title>
        <authorList>
            <consortium name="The Broad Institute Genome Sequencing Platform"/>
            <person name="Earl A."/>
            <person name="Ward D."/>
            <person name="Feldgarden M."/>
            <person name="Gevers D."/>
            <person name="Daigneault M."/>
            <person name="Strauss J."/>
            <person name="Allen-Vercoe E."/>
            <person name="Walker B."/>
            <person name="Young S.K."/>
            <person name="Zeng Q."/>
            <person name="Gargeya S."/>
            <person name="Fitzgerald M."/>
            <person name="Haas B."/>
            <person name="Abouelleil A."/>
            <person name="Alvarado L."/>
            <person name="Arachchi H.M."/>
            <person name="Berlin A.M."/>
            <person name="Chapman S.B."/>
            <person name="Goldberg J."/>
            <person name="Griggs A."/>
            <person name="Gujja S."/>
            <person name="Hansen M."/>
            <person name="Howarth C."/>
            <person name="Imamovic A."/>
            <person name="Larimer J."/>
            <person name="McCowen C."/>
            <person name="Montmayeur A."/>
            <person name="Murphy C."/>
            <person name="Neiman D."/>
            <person name="Pearson M."/>
            <person name="Priest M."/>
            <person name="Roberts A."/>
            <person name="Saif S."/>
            <person name="Shea T."/>
            <person name="Sisk P."/>
            <person name="Sykes S."/>
            <person name="Wortman J."/>
            <person name="Nusbaum C."/>
            <person name="Birren B."/>
        </authorList>
    </citation>
    <scope>NUCLEOTIDE SEQUENCE [LARGE SCALE GENOMIC DNA]</scope>
    <source>
        <strain evidence="6 7">2_1_59BFAA</strain>
    </source>
</reference>
<dbReference type="GO" id="GO:0006412">
    <property type="term" value="P:translation"/>
    <property type="evidence" value="ECO:0007669"/>
    <property type="project" value="UniProtKB-UniRule"/>
</dbReference>
<dbReference type="PROSITE" id="PS00579">
    <property type="entry name" value="RIBOSOMAL_L29"/>
    <property type="match status" value="1"/>
</dbReference>
<dbReference type="InterPro" id="IPR050063">
    <property type="entry name" value="Ribosomal_protein_uL29"/>
</dbReference>
<gene>
    <name evidence="5" type="primary">rpmC</name>
    <name evidence="6" type="ORF">HMPREF9465_00750</name>
</gene>
<keyword evidence="3 5" id="KW-0687">Ribonucleoprotein</keyword>
<dbReference type="STRING" id="742823.HMPREF9465_00750"/>
<dbReference type="FunFam" id="1.10.287.310:FF:000001">
    <property type="entry name" value="50S ribosomal protein L29"/>
    <property type="match status" value="1"/>
</dbReference>
<dbReference type="HOGENOM" id="CLU_158491_1_1_4"/>
<dbReference type="Proteomes" id="UP000005835">
    <property type="component" value="Unassembled WGS sequence"/>
</dbReference>
<proteinExistence type="inferred from homology"/>
<dbReference type="GO" id="GO:0022625">
    <property type="term" value="C:cytosolic large ribosomal subunit"/>
    <property type="evidence" value="ECO:0007669"/>
    <property type="project" value="TreeGrafter"/>
</dbReference>
<sequence length="64" mass="7428">MNAKELRAKDEAALKQELNDLQNTHFKLRMQKATQQLTNTSSLRTTRRDIARVRTILTEKATTK</sequence>
<dbReference type="OrthoDB" id="9815192at2"/>
<dbReference type="PATRIC" id="fig|742823.3.peg.753"/>
<evidence type="ECO:0000256" key="1">
    <source>
        <dbReference type="ARBA" id="ARBA00009254"/>
    </source>
</evidence>
<dbReference type="NCBIfam" id="TIGR00012">
    <property type="entry name" value="L29"/>
    <property type="match status" value="1"/>
</dbReference>
<dbReference type="CDD" id="cd00427">
    <property type="entry name" value="Ribosomal_L29_HIP"/>
    <property type="match status" value="1"/>
</dbReference>